<accession>A0A5J6FH92</accession>
<evidence type="ECO:0000256" key="4">
    <source>
        <dbReference type="ARBA" id="ARBA00022840"/>
    </source>
</evidence>
<evidence type="ECO:0000256" key="3">
    <source>
        <dbReference type="ARBA" id="ARBA00022777"/>
    </source>
</evidence>
<dbReference type="PANTHER" id="PTHR43289">
    <property type="entry name" value="MITOGEN-ACTIVATED PROTEIN KINASE KINASE KINASE 20-RELATED"/>
    <property type="match status" value="1"/>
</dbReference>
<dbReference type="PANTHER" id="PTHR43289:SF34">
    <property type="entry name" value="SERINE_THREONINE-PROTEIN KINASE YBDM-RELATED"/>
    <property type="match status" value="1"/>
</dbReference>
<dbReference type="Gene3D" id="3.30.200.20">
    <property type="entry name" value="Phosphorylase Kinase, domain 1"/>
    <property type="match status" value="1"/>
</dbReference>
<dbReference type="OrthoDB" id="3874094at2"/>
<dbReference type="InterPro" id="IPR000719">
    <property type="entry name" value="Prot_kinase_dom"/>
</dbReference>
<keyword evidence="1" id="KW-0808">Transferase</keyword>
<dbReference type="CDD" id="cd14014">
    <property type="entry name" value="STKc_PknB_like"/>
    <property type="match status" value="1"/>
</dbReference>
<evidence type="ECO:0000256" key="5">
    <source>
        <dbReference type="PROSITE-ProRule" id="PRU10141"/>
    </source>
</evidence>
<dbReference type="EMBL" id="CP023702">
    <property type="protein sequence ID" value="QEU75959.1"/>
    <property type="molecule type" value="Genomic_DNA"/>
</dbReference>
<dbReference type="SMART" id="SM00220">
    <property type="entry name" value="S_TKc"/>
    <property type="match status" value="1"/>
</dbReference>
<evidence type="ECO:0000256" key="1">
    <source>
        <dbReference type="ARBA" id="ARBA00022679"/>
    </source>
</evidence>
<name>A0A5J6FH92_9ACTN</name>
<evidence type="ECO:0000313" key="8">
    <source>
        <dbReference type="EMBL" id="QEU75959.1"/>
    </source>
</evidence>
<gene>
    <name evidence="8" type="ORF">CP967_31880</name>
</gene>
<keyword evidence="4 5" id="KW-0067">ATP-binding</keyword>
<dbReference type="Pfam" id="PF00069">
    <property type="entry name" value="Pkinase"/>
    <property type="match status" value="1"/>
</dbReference>
<dbReference type="RefSeq" id="WP_150491272.1">
    <property type="nucleotide sequence ID" value="NZ_BMUV01000003.1"/>
</dbReference>
<feature type="compositionally biased region" description="Pro residues" evidence="6">
    <location>
        <begin position="301"/>
        <end position="318"/>
    </location>
</feature>
<dbReference type="Gene3D" id="2.130.10.10">
    <property type="entry name" value="YVTN repeat-like/Quinoprotein amine dehydrogenase"/>
    <property type="match status" value="1"/>
</dbReference>
<evidence type="ECO:0000313" key="9">
    <source>
        <dbReference type="Proteomes" id="UP000326178"/>
    </source>
</evidence>
<dbReference type="SUPFAM" id="SSF50998">
    <property type="entry name" value="Quinoprotein alcohol dehydrogenase-like"/>
    <property type="match status" value="2"/>
</dbReference>
<dbReference type="InterPro" id="IPR011009">
    <property type="entry name" value="Kinase-like_dom_sf"/>
</dbReference>
<dbReference type="InterPro" id="IPR002372">
    <property type="entry name" value="PQQ_rpt_dom"/>
</dbReference>
<reference evidence="8 9" key="1">
    <citation type="submission" date="2017-09" db="EMBL/GenBank/DDBJ databases">
        <authorList>
            <person name="Lee N."/>
            <person name="Cho B.-K."/>
        </authorList>
    </citation>
    <scope>NUCLEOTIDE SEQUENCE [LARGE SCALE GENOMIC DNA]</scope>
    <source>
        <strain evidence="8 9">ATCC 12769</strain>
    </source>
</reference>
<dbReference type="AlphaFoldDB" id="A0A5J6FH92"/>
<evidence type="ECO:0000259" key="7">
    <source>
        <dbReference type="PROSITE" id="PS50011"/>
    </source>
</evidence>
<dbReference type="InterPro" id="IPR017441">
    <property type="entry name" value="Protein_kinase_ATP_BS"/>
</dbReference>
<feature type="binding site" evidence="5">
    <location>
        <position position="46"/>
    </location>
    <ligand>
        <name>ATP</name>
        <dbReference type="ChEBI" id="CHEBI:30616"/>
    </ligand>
</feature>
<dbReference type="SUPFAM" id="SSF56112">
    <property type="entry name" value="Protein kinase-like (PK-like)"/>
    <property type="match status" value="1"/>
</dbReference>
<dbReference type="InterPro" id="IPR018391">
    <property type="entry name" value="PQQ_b-propeller_rpt"/>
</dbReference>
<keyword evidence="9" id="KW-1185">Reference proteome</keyword>
<feature type="region of interest" description="Disordered" evidence="6">
    <location>
        <begin position="376"/>
        <end position="403"/>
    </location>
</feature>
<dbReference type="InterPro" id="IPR011047">
    <property type="entry name" value="Quinoprotein_ADH-like_sf"/>
</dbReference>
<dbReference type="Gene3D" id="1.10.510.10">
    <property type="entry name" value="Transferase(Phosphotransferase) domain 1"/>
    <property type="match status" value="1"/>
</dbReference>
<dbReference type="GO" id="GO:0004674">
    <property type="term" value="F:protein serine/threonine kinase activity"/>
    <property type="evidence" value="ECO:0007669"/>
    <property type="project" value="TreeGrafter"/>
</dbReference>
<dbReference type="PROSITE" id="PS00107">
    <property type="entry name" value="PROTEIN_KINASE_ATP"/>
    <property type="match status" value="1"/>
</dbReference>
<dbReference type="Pfam" id="PF13360">
    <property type="entry name" value="PQQ_2"/>
    <property type="match status" value="1"/>
</dbReference>
<organism evidence="8 9">
    <name type="scientific">Streptomyces nitrosporeus</name>
    <dbReference type="NCBI Taxonomy" id="28894"/>
    <lineage>
        <taxon>Bacteria</taxon>
        <taxon>Bacillati</taxon>
        <taxon>Actinomycetota</taxon>
        <taxon>Actinomycetes</taxon>
        <taxon>Kitasatosporales</taxon>
        <taxon>Streptomycetaceae</taxon>
        <taxon>Streptomyces</taxon>
    </lineage>
</organism>
<dbReference type="PROSITE" id="PS00108">
    <property type="entry name" value="PROTEIN_KINASE_ST"/>
    <property type="match status" value="1"/>
</dbReference>
<evidence type="ECO:0000256" key="6">
    <source>
        <dbReference type="SAM" id="MobiDB-lite"/>
    </source>
</evidence>
<dbReference type="PROSITE" id="PS50011">
    <property type="entry name" value="PROTEIN_KINASE_DOM"/>
    <property type="match status" value="1"/>
</dbReference>
<keyword evidence="3" id="KW-0418">Kinase</keyword>
<protein>
    <recommendedName>
        <fullName evidence="7">Protein kinase domain-containing protein</fullName>
    </recommendedName>
</protein>
<dbReference type="Gene3D" id="2.40.128.630">
    <property type="match status" value="1"/>
</dbReference>
<dbReference type="InterPro" id="IPR015943">
    <property type="entry name" value="WD40/YVTN_repeat-like_dom_sf"/>
</dbReference>
<feature type="domain" description="Protein kinase" evidence="7">
    <location>
        <begin position="18"/>
        <end position="279"/>
    </location>
</feature>
<sequence>MAAPDPLTPSDPPRIGPYTLLGRLGAGGMGAVYLGRSPGGRTVAVKLVRPDLGQDAVFRARFRAEVTAARAVSDAFTAPVVDADTEGPVLWMATAFVPGVSLGQAVRLAGPLQLYALGALAAGVAEALASIHAAGLTHRDLKPGNIMLALDGPHVIDFGIARAADGTALTETGMILGTPAYMSPEQATAGETGPASDVFSLGATLAFAARGSGVFDGGRAVDVLKRVVREEPDLSAVPEALRLLVAACLAKNPADRPTPRQIVGFVQRMAAPRPQGAWLPPALIAAIEEAAAVMAPSVTATPPPPATAPPVPSPPPYAPRTGGPEQLTLLQPTGPTRPLPPAGPSRRTLLIGAAGGAVALAGGGTALGLWLAGDGEPARTTSTDGAKPSGHPLTDPERSLDTGVTAKPRWTKEVAEPLVQIAGEDGTVVAFGAKHVWAFDAEGTPLWGPVGNITDPVGGGAPGLIAAVGDGMAYTVARDGEDKMTRTFRALSLADGSVAWKARLAQDSVTGLTVPGMLDGTVYLNADAASTIRRTGDPKKPVEIIGGPAVWAVDTKKRAFSWGMIVEDTDTKYPKGDLFVPSFGSRLLWATSDTDGTARKILGLDTGAKGRTDWEQRAPGGGGTTTDLLLQGAFGPWRDGQHSSAGGLFLHISDILYAIDPANGQTVWRSPKVAFKAVVADPDGRTVYAAANQGLGIVVYALDAADGKARWAGTLREGVSGVPVLQCADDTVYLCSGGRLWALGTEDGKARWTYELTTSLTTGAQTALHAEGGQVYAMNPGGLVALAAGG</sequence>
<evidence type="ECO:0000256" key="2">
    <source>
        <dbReference type="ARBA" id="ARBA00022741"/>
    </source>
</evidence>
<dbReference type="GO" id="GO:0005524">
    <property type="term" value="F:ATP binding"/>
    <property type="evidence" value="ECO:0007669"/>
    <property type="project" value="UniProtKB-UniRule"/>
</dbReference>
<dbReference type="SMART" id="SM00564">
    <property type="entry name" value="PQQ"/>
    <property type="match status" value="4"/>
</dbReference>
<proteinExistence type="predicted"/>
<keyword evidence="2 5" id="KW-0547">Nucleotide-binding</keyword>
<feature type="region of interest" description="Disordered" evidence="6">
    <location>
        <begin position="298"/>
        <end position="347"/>
    </location>
</feature>
<dbReference type="KEGG" id="snk:CP967_31880"/>
<dbReference type="Proteomes" id="UP000326178">
    <property type="component" value="Chromosome"/>
</dbReference>
<dbReference type="InterPro" id="IPR008271">
    <property type="entry name" value="Ser/Thr_kinase_AS"/>
</dbReference>